<evidence type="ECO:0000256" key="1">
    <source>
        <dbReference type="ARBA" id="ARBA00022555"/>
    </source>
</evidence>
<reference evidence="6" key="1">
    <citation type="submission" date="2016-10" db="EMBL/GenBank/DDBJ databases">
        <authorList>
            <person name="Varghese N."/>
            <person name="Submissions S."/>
        </authorList>
    </citation>
    <scope>NUCLEOTIDE SEQUENCE [LARGE SCALE GENOMIC DNA]</scope>
    <source>
        <strain evidence="6">DSM 16108</strain>
    </source>
</reference>
<evidence type="ECO:0000259" key="4">
    <source>
        <dbReference type="PROSITE" id="PS50886"/>
    </source>
</evidence>
<dbReference type="PANTHER" id="PTHR11586">
    <property type="entry name" value="TRNA-AMINOACYLATION COFACTOR ARC1 FAMILY MEMBER"/>
    <property type="match status" value="1"/>
</dbReference>
<dbReference type="Pfam" id="PF01588">
    <property type="entry name" value="tRNA_bind"/>
    <property type="match status" value="1"/>
</dbReference>
<dbReference type="InterPro" id="IPR012340">
    <property type="entry name" value="NA-bd_OB-fold"/>
</dbReference>
<evidence type="ECO:0000313" key="6">
    <source>
        <dbReference type="Proteomes" id="UP000199589"/>
    </source>
</evidence>
<dbReference type="EMBL" id="FOSJ01000024">
    <property type="protein sequence ID" value="SFK34341.1"/>
    <property type="molecule type" value="Genomic_DNA"/>
</dbReference>
<dbReference type="InterPro" id="IPR002547">
    <property type="entry name" value="tRNA-bd_dom"/>
</dbReference>
<dbReference type="GO" id="GO:0000049">
    <property type="term" value="F:tRNA binding"/>
    <property type="evidence" value="ECO:0007669"/>
    <property type="project" value="UniProtKB-UniRule"/>
</dbReference>
<dbReference type="RefSeq" id="WP_091897673.1">
    <property type="nucleotide sequence ID" value="NZ_FOSJ01000024.1"/>
</dbReference>
<dbReference type="Proteomes" id="UP000199589">
    <property type="component" value="Unassembled WGS sequence"/>
</dbReference>
<dbReference type="CDD" id="cd02798">
    <property type="entry name" value="tRNA_bind_CsaA"/>
    <property type="match status" value="1"/>
</dbReference>
<dbReference type="OrthoDB" id="9794564at2"/>
<dbReference type="Gene3D" id="2.40.50.140">
    <property type="entry name" value="Nucleic acid-binding proteins"/>
    <property type="match status" value="1"/>
</dbReference>
<evidence type="ECO:0000313" key="5">
    <source>
        <dbReference type="EMBL" id="SFK34341.1"/>
    </source>
</evidence>
<dbReference type="InterPro" id="IPR051270">
    <property type="entry name" value="Tyrosine-tRNA_ligase_regulator"/>
</dbReference>
<dbReference type="FunFam" id="2.40.50.140:FF:000165">
    <property type="entry name" value="Chaperone CsaA"/>
    <property type="match status" value="1"/>
</dbReference>
<feature type="domain" description="TRNA-binding" evidence="4">
    <location>
        <begin position="6"/>
        <end position="110"/>
    </location>
</feature>
<dbReference type="AlphaFoldDB" id="A0A1I3YSY4"/>
<dbReference type="InterPro" id="IPR008231">
    <property type="entry name" value="CsaA"/>
</dbReference>
<dbReference type="NCBIfam" id="NF007495">
    <property type="entry name" value="PRK10089.1-4"/>
    <property type="match status" value="1"/>
</dbReference>
<sequence>MTNIEHFKSLDIRVGTVVKAEFFKEAREPAYKLQIDFGHEIGTKNSSAQITDRYDIQDLLGKQIIAVINFPPLRIAGYKSEVLVIGGILSDKEVVLLNIDEPVPNGTKIG</sequence>
<gene>
    <name evidence="5" type="ORF">SAMN04488569_102426</name>
</gene>
<evidence type="ECO:0000256" key="2">
    <source>
        <dbReference type="ARBA" id="ARBA00022884"/>
    </source>
</evidence>
<dbReference type="NCBIfam" id="TIGR02222">
    <property type="entry name" value="chap_CsaA"/>
    <property type="match status" value="1"/>
</dbReference>
<evidence type="ECO:0000256" key="3">
    <source>
        <dbReference type="PROSITE-ProRule" id="PRU00209"/>
    </source>
</evidence>
<dbReference type="SUPFAM" id="SSF50249">
    <property type="entry name" value="Nucleic acid-binding proteins"/>
    <property type="match status" value="1"/>
</dbReference>
<accession>A0A1I3YSY4</accession>
<keyword evidence="6" id="KW-1185">Reference proteome</keyword>
<name>A0A1I3YSY4_9LACT</name>
<dbReference type="PANTHER" id="PTHR11586:SF37">
    <property type="entry name" value="TRNA-BINDING DOMAIN-CONTAINING PROTEIN"/>
    <property type="match status" value="1"/>
</dbReference>
<dbReference type="NCBIfam" id="NF007494">
    <property type="entry name" value="PRK10089.1-3"/>
    <property type="match status" value="1"/>
</dbReference>
<proteinExistence type="predicted"/>
<organism evidence="5 6">
    <name type="scientific">Marinilactibacillus piezotolerans</name>
    <dbReference type="NCBI Taxonomy" id="258723"/>
    <lineage>
        <taxon>Bacteria</taxon>
        <taxon>Bacillati</taxon>
        <taxon>Bacillota</taxon>
        <taxon>Bacilli</taxon>
        <taxon>Lactobacillales</taxon>
        <taxon>Carnobacteriaceae</taxon>
        <taxon>Marinilactibacillus</taxon>
    </lineage>
</organism>
<protein>
    <submittedName>
        <fullName evidence="5">tRNA-binding protein</fullName>
    </submittedName>
</protein>
<keyword evidence="2 3" id="KW-0694">RNA-binding</keyword>
<dbReference type="PROSITE" id="PS50886">
    <property type="entry name" value="TRBD"/>
    <property type="match status" value="1"/>
</dbReference>
<keyword evidence="1 3" id="KW-0820">tRNA-binding</keyword>